<dbReference type="InterPro" id="IPR020023">
    <property type="entry name" value="PseG"/>
</dbReference>
<sequence>MKVIILTEGGRQKGLGHISRCSSLYDELEARGIEVDFIIYGDTNDIEIIKNKKFKLANWLSTDFLNYYIKESDYCIVDSYLATEDLYKVISNRAKKSLFIDDNARIKYPRGVVVNPSLSSNVVTYPKNDTNCYLLGHKFIILRTPFIQVKREPQKTKVKEVLITLGGSDIHNLTPIILNKFSSRYPNIIFNVVIGNAFKNIDEIKRFSSKNTKLYENATAEEMKRVMLKSDIAITAAGQTIYELMATQTPFIPIKVAENQSNNVSGLKEFNLVERILDYNDALLKEKIVLGFEKMMDFGNRNELVSKYNKVIDGLGTKRIIDALTRGELIEDNYFLREIREEDIRDVFNLSNEDYVRKWSINTKKISWEEHIIWFENTIKSDQNVFYVVTDCTNNFLGQLRYKVEGHSATVSISLCKSIMGKGLSKQFLIESIKLISDERNKLDNIIAFISDKNIASKKLFEKVGFLLCENDNGMLKYTYSLNKGV</sequence>
<organism evidence="4 5">
    <name type="scientific">Anaerobacillus alkalilacustris</name>
    <dbReference type="NCBI Taxonomy" id="393763"/>
    <lineage>
        <taxon>Bacteria</taxon>
        <taxon>Bacillati</taxon>
        <taxon>Bacillota</taxon>
        <taxon>Bacilli</taxon>
        <taxon>Bacillales</taxon>
        <taxon>Bacillaceae</taxon>
        <taxon>Anaerobacillus</taxon>
    </lineage>
</organism>
<dbReference type="SUPFAM" id="SSF53756">
    <property type="entry name" value="UDP-Glycosyltransferase/glycogen phosphorylase"/>
    <property type="match status" value="1"/>
</dbReference>
<dbReference type="GO" id="GO:0016787">
    <property type="term" value="F:hydrolase activity"/>
    <property type="evidence" value="ECO:0007669"/>
    <property type="project" value="UniProtKB-KW"/>
</dbReference>
<dbReference type="NCBIfam" id="TIGR03590">
    <property type="entry name" value="PseG"/>
    <property type="match status" value="1"/>
</dbReference>
<accession>A0A1S2LD29</accession>
<dbReference type="PROSITE" id="PS51186">
    <property type="entry name" value="GNAT"/>
    <property type="match status" value="1"/>
</dbReference>
<comment type="caution">
    <text evidence="4">The sequence shown here is derived from an EMBL/GenBank/DDBJ whole genome shotgun (WGS) entry which is preliminary data.</text>
</comment>
<reference evidence="4 5" key="1">
    <citation type="submission" date="2016-10" db="EMBL/GenBank/DDBJ databases">
        <title>Draft genome sequences of four alkaliphilic bacteria belonging to the Anaerobacillus genus.</title>
        <authorList>
            <person name="Bassil N.M."/>
            <person name="Lloyd J.R."/>
        </authorList>
    </citation>
    <scope>NUCLEOTIDE SEQUENCE [LARGE SCALE GENOMIC DNA]</scope>
    <source>
        <strain evidence="4 5">DSM 18345</strain>
    </source>
</reference>
<proteinExistence type="predicted"/>
<dbReference type="RefSeq" id="WP_071310982.1">
    <property type="nucleotide sequence ID" value="NZ_MLQR01000050.1"/>
</dbReference>
<evidence type="ECO:0000256" key="1">
    <source>
        <dbReference type="PIRSR" id="PIRSR620023-1"/>
    </source>
</evidence>
<dbReference type="Gene3D" id="3.40.630.30">
    <property type="match status" value="1"/>
</dbReference>
<feature type="active site" description="Proton acceptor" evidence="1">
    <location>
        <position position="17"/>
    </location>
</feature>
<dbReference type="InterPro" id="IPR016181">
    <property type="entry name" value="Acyl_CoA_acyltransferase"/>
</dbReference>
<dbReference type="Gene3D" id="3.40.50.2000">
    <property type="entry name" value="Glycogen Phosphorylase B"/>
    <property type="match status" value="1"/>
</dbReference>
<keyword evidence="4" id="KW-0378">Hydrolase</keyword>
<protein>
    <submittedName>
        <fullName evidence="4">UDP-2,4-diacetamido-2,4, 6-trideoxy-beta-L-altropyranose hydrolase</fullName>
    </submittedName>
</protein>
<dbReference type="InterPro" id="IPR007235">
    <property type="entry name" value="Glyco_trans_28_C"/>
</dbReference>
<dbReference type="GO" id="GO:0016758">
    <property type="term" value="F:hexosyltransferase activity"/>
    <property type="evidence" value="ECO:0007669"/>
    <property type="project" value="InterPro"/>
</dbReference>
<evidence type="ECO:0000313" key="5">
    <source>
        <dbReference type="Proteomes" id="UP000179524"/>
    </source>
</evidence>
<evidence type="ECO:0000256" key="2">
    <source>
        <dbReference type="PIRSR" id="PIRSR620023-2"/>
    </source>
</evidence>
<evidence type="ECO:0000259" key="3">
    <source>
        <dbReference type="PROSITE" id="PS51186"/>
    </source>
</evidence>
<keyword evidence="5" id="KW-1185">Reference proteome</keyword>
<dbReference type="AlphaFoldDB" id="A0A1S2LD29"/>
<dbReference type="InterPro" id="IPR000182">
    <property type="entry name" value="GNAT_dom"/>
</dbReference>
<dbReference type="PANTHER" id="PTHR43792">
    <property type="entry name" value="GNAT FAMILY, PUTATIVE (AFU_ORTHOLOGUE AFUA_3G00765)-RELATED-RELATED"/>
    <property type="match status" value="1"/>
</dbReference>
<dbReference type="InterPro" id="IPR051531">
    <property type="entry name" value="N-acetyltransferase"/>
</dbReference>
<dbReference type="Gene3D" id="3.40.50.11190">
    <property type="match status" value="1"/>
</dbReference>
<name>A0A1S2LD29_9BACI</name>
<dbReference type="OrthoDB" id="9805604at2"/>
<dbReference type="SUPFAM" id="SSF55729">
    <property type="entry name" value="Acyl-CoA N-acyltransferases (Nat)"/>
    <property type="match status" value="1"/>
</dbReference>
<feature type="binding site" evidence="2">
    <location>
        <position position="243"/>
    </location>
    <ligand>
        <name>substrate</name>
    </ligand>
</feature>
<dbReference type="EMBL" id="MLQR01000050">
    <property type="protein sequence ID" value="OIJ10409.1"/>
    <property type="molecule type" value="Genomic_DNA"/>
</dbReference>
<feature type="binding site" evidence="2">
    <location>
        <position position="143"/>
    </location>
    <ligand>
        <name>substrate</name>
    </ligand>
</feature>
<dbReference type="Pfam" id="PF13302">
    <property type="entry name" value="Acetyltransf_3"/>
    <property type="match status" value="1"/>
</dbReference>
<gene>
    <name evidence="4" type="ORF">BKP37_17875</name>
</gene>
<dbReference type="Proteomes" id="UP000179524">
    <property type="component" value="Unassembled WGS sequence"/>
</dbReference>
<feature type="domain" description="N-acetyltransferase" evidence="3">
    <location>
        <begin position="334"/>
        <end position="486"/>
    </location>
</feature>
<dbReference type="PANTHER" id="PTHR43792:SF1">
    <property type="entry name" value="N-ACETYLTRANSFERASE DOMAIN-CONTAINING PROTEIN"/>
    <property type="match status" value="1"/>
</dbReference>
<evidence type="ECO:0000313" key="4">
    <source>
        <dbReference type="EMBL" id="OIJ10409.1"/>
    </source>
</evidence>
<dbReference type="Pfam" id="PF04101">
    <property type="entry name" value="Glyco_tran_28_C"/>
    <property type="match status" value="1"/>
</dbReference>
<dbReference type="GO" id="GO:0016747">
    <property type="term" value="F:acyltransferase activity, transferring groups other than amino-acyl groups"/>
    <property type="evidence" value="ECO:0007669"/>
    <property type="project" value="InterPro"/>
</dbReference>